<proteinExistence type="predicted"/>
<gene>
    <name evidence="2" type="ORF">POSPLADRAFT_1039268</name>
</gene>
<dbReference type="EMBL" id="KZ110594">
    <property type="protein sequence ID" value="OSX64050.1"/>
    <property type="molecule type" value="Genomic_DNA"/>
</dbReference>
<dbReference type="GeneID" id="36322467"/>
<organism evidence="2 3">
    <name type="scientific">Postia placenta MAD-698-R-SB12</name>
    <dbReference type="NCBI Taxonomy" id="670580"/>
    <lineage>
        <taxon>Eukaryota</taxon>
        <taxon>Fungi</taxon>
        <taxon>Dikarya</taxon>
        <taxon>Basidiomycota</taxon>
        <taxon>Agaricomycotina</taxon>
        <taxon>Agaricomycetes</taxon>
        <taxon>Polyporales</taxon>
        <taxon>Adustoporiaceae</taxon>
        <taxon>Rhodonia</taxon>
    </lineage>
</organism>
<dbReference type="Proteomes" id="UP000194127">
    <property type="component" value="Unassembled WGS sequence"/>
</dbReference>
<dbReference type="RefSeq" id="XP_024340844.1">
    <property type="nucleotide sequence ID" value="XM_024477517.1"/>
</dbReference>
<dbReference type="InterPro" id="IPR048746">
    <property type="entry name" value="CCL2-like_lectin"/>
</dbReference>
<dbReference type="Pfam" id="PF21595">
    <property type="entry name" value="CCL2-like"/>
    <property type="match status" value="1"/>
</dbReference>
<dbReference type="InterPro" id="IPR035992">
    <property type="entry name" value="Ricin_B-like_lectins"/>
</dbReference>
<name>A0A1X6N6A9_9APHY</name>
<dbReference type="CDD" id="cd23715">
    <property type="entry name" value="beta-trefoil_Ricin_CCL2"/>
    <property type="match status" value="1"/>
</dbReference>
<accession>A0A1X6N6A9</accession>
<feature type="domain" description="CCL2-like lectin" evidence="1">
    <location>
        <begin position="7"/>
        <end position="130"/>
    </location>
</feature>
<evidence type="ECO:0000313" key="2">
    <source>
        <dbReference type="EMBL" id="OSX64050.1"/>
    </source>
</evidence>
<sequence length="135" mass="14819">MSRPSAGTYIIYNRVLSPKGEKLAFTFTGQNKTQTVTPLSNDETQKWIIKDYNSNTQTISPESNANLQAAWGDQGVTVLPAGAYVWVIKSTDSGYTIQDGKQTVYWGVADAVDNANVTITAGTGNEKQRWIFHQA</sequence>
<dbReference type="OrthoDB" id="5271368at2759"/>
<dbReference type="AlphaFoldDB" id="A0A1X6N6A9"/>
<reference evidence="2 3" key="1">
    <citation type="submission" date="2017-04" db="EMBL/GenBank/DDBJ databases">
        <title>Genome Sequence of the Model Brown-Rot Fungus Postia placenta SB12.</title>
        <authorList>
            <consortium name="DOE Joint Genome Institute"/>
            <person name="Gaskell J."/>
            <person name="Kersten P."/>
            <person name="Larrondo L.F."/>
            <person name="Canessa P."/>
            <person name="Martinez D."/>
            <person name="Hibbett D."/>
            <person name="Schmoll M."/>
            <person name="Kubicek C.P."/>
            <person name="Martinez A.T."/>
            <person name="Yadav J."/>
            <person name="Master E."/>
            <person name="Magnuson J.K."/>
            <person name="James T."/>
            <person name="Yaver D."/>
            <person name="Berka R."/>
            <person name="Labutti K."/>
            <person name="Lipzen A."/>
            <person name="Aerts A."/>
            <person name="Barry K."/>
            <person name="Henrissat B."/>
            <person name="Blanchette R."/>
            <person name="Grigoriev I."/>
            <person name="Cullen D."/>
        </authorList>
    </citation>
    <scope>NUCLEOTIDE SEQUENCE [LARGE SCALE GENOMIC DNA]</scope>
    <source>
        <strain evidence="2 3">MAD-698-R-SB12</strain>
    </source>
</reference>
<evidence type="ECO:0000313" key="3">
    <source>
        <dbReference type="Proteomes" id="UP000194127"/>
    </source>
</evidence>
<protein>
    <recommendedName>
        <fullName evidence="1">CCL2-like lectin domain-containing protein</fullName>
    </recommendedName>
</protein>
<dbReference type="Gene3D" id="2.80.10.50">
    <property type="match status" value="1"/>
</dbReference>
<keyword evidence="3" id="KW-1185">Reference proteome</keyword>
<evidence type="ECO:0000259" key="1">
    <source>
        <dbReference type="Pfam" id="PF21595"/>
    </source>
</evidence>
<dbReference type="SUPFAM" id="SSF50370">
    <property type="entry name" value="Ricin B-like lectins"/>
    <property type="match status" value="1"/>
</dbReference>